<evidence type="ECO:0000256" key="1">
    <source>
        <dbReference type="SAM" id="MobiDB-lite"/>
    </source>
</evidence>
<feature type="region of interest" description="Disordered" evidence="1">
    <location>
        <begin position="1"/>
        <end position="43"/>
    </location>
</feature>
<protein>
    <submittedName>
        <fullName evidence="2">Uncharacterized protein</fullName>
    </submittedName>
</protein>
<dbReference type="Proteomes" id="UP000324022">
    <property type="component" value="Unassembled WGS sequence"/>
</dbReference>
<evidence type="ECO:0000313" key="3">
    <source>
        <dbReference type="Proteomes" id="UP000324022"/>
    </source>
</evidence>
<name>A0A5C3EEJ1_9BASI</name>
<evidence type="ECO:0000313" key="2">
    <source>
        <dbReference type="EMBL" id="SPO28077.1"/>
    </source>
</evidence>
<sequence length="176" mass="19133">MTSVDSPFAVAPPPYTLPESSLALPQTTPKVSDPGSEHTTPLPSYTSSPVLHPIITSAPLQKLTSSSSNNIPASTHISPITRYSTYLAITLLGPIVVDTLWLAALNLAGTLFTLFQLPLALLLAAEFNKPTPSTSTNKEYSTGAAQGWIKHITQWMWNLHDELEEAELHPPSHWIR</sequence>
<dbReference type="AlphaFoldDB" id="A0A5C3EEJ1"/>
<dbReference type="EMBL" id="OOIN01000021">
    <property type="protein sequence ID" value="SPO28077.1"/>
    <property type="molecule type" value="Genomic_DNA"/>
</dbReference>
<accession>A0A5C3EEJ1</accession>
<proteinExistence type="predicted"/>
<keyword evidence="3" id="KW-1185">Reference proteome</keyword>
<dbReference type="OrthoDB" id="10493636at2759"/>
<reference evidence="2 3" key="1">
    <citation type="submission" date="2018-03" db="EMBL/GenBank/DDBJ databases">
        <authorList>
            <person name="Guldener U."/>
        </authorList>
    </citation>
    <scope>NUCLEOTIDE SEQUENCE [LARGE SCALE GENOMIC DNA]</scope>
    <source>
        <strain evidence="2 3">NBRC100155</strain>
    </source>
</reference>
<organism evidence="2 3">
    <name type="scientific">Ustilago trichophora</name>
    <dbReference type="NCBI Taxonomy" id="86804"/>
    <lineage>
        <taxon>Eukaryota</taxon>
        <taxon>Fungi</taxon>
        <taxon>Dikarya</taxon>
        <taxon>Basidiomycota</taxon>
        <taxon>Ustilaginomycotina</taxon>
        <taxon>Ustilaginomycetes</taxon>
        <taxon>Ustilaginales</taxon>
        <taxon>Ustilaginaceae</taxon>
        <taxon>Ustilago</taxon>
    </lineage>
</organism>
<gene>
    <name evidence="2" type="ORF">UTRI_04467_B</name>
</gene>